<dbReference type="PROSITE" id="PS51635">
    <property type="entry name" value="PNPLA"/>
    <property type="match status" value="1"/>
</dbReference>
<dbReference type="InterPro" id="IPR016035">
    <property type="entry name" value="Acyl_Trfase/lysoPLipase"/>
</dbReference>
<dbReference type="PANTHER" id="PTHR14226">
    <property type="entry name" value="NEUROPATHY TARGET ESTERASE/SWISS CHEESE D.MELANOGASTER"/>
    <property type="match status" value="1"/>
</dbReference>
<feature type="transmembrane region" description="Helical" evidence="5">
    <location>
        <begin position="50"/>
        <end position="69"/>
    </location>
</feature>
<reference evidence="7 8" key="1">
    <citation type="submission" date="2021-03" db="EMBL/GenBank/DDBJ databases">
        <title>Genomic and phenotypic characterization of Chloracidobacterium isolates provides evidence for multiple species.</title>
        <authorList>
            <person name="Saini M.K."/>
            <person name="Costas A.M.G."/>
            <person name="Tank M."/>
            <person name="Bryant D.A."/>
        </authorList>
    </citation>
    <scope>NUCLEOTIDE SEQUENCE [LARGE SCALE GENOMIC DNA]</scope>
    <source>
        <strain evidence="7 8">N</strain>
    </source>
</reference>
<evidence type="ECO:0000313" key="8">
    <source>
        <dbReference type="Proteomes" id="UP000677668"/>
    </source>
</evidence>
<dbReference type="SUPFAM" id="SSF52151">
    <property type="entry name" value="FabD/lysophospholipase-like"/>
    <property type="match status" value="1"/>
</dbReference>
<protein>
    <submittedName>
        <fullName evidence="7">Patatin-like phospholipase family protein</fullName>
    </submittedName>
</protein>
<accession>A0ABX8B2H3</accession>
<evidence type="ECO:0000256" key="2">
    <source>
        <dbReference type="ARBA" id="ARBA00022963"/>
    </source>
</evidence>
<feature type="active site" description="Nucleophile" evidence="4">
    <location>
        <position position="55"/>
    </location>
</feature>
<proteinExistence type="predicted"/>
<evidence type="ECO:0000256" key="1">
    <source>
        <dbReference type="ARBA" id="ARBA00022801"/>
    </source>
</evidence>
<keyword evidence="3 4" id="KW-0443">Lipid metabolism</keyword>
<dbReference type="PANTHER" id="PTHR14226:SF57">
    <property type="entry name" value="BLR7027 PROTEIN"/>
    <property type="match status" value="1"/>
</dbReference>
<evidence type="ECO:0000256" key="4">
    <source>
        <dbReference type="PROSITE-ProRule" id="PRU01161"/>
    </source>
</evidence>
<keyword evidence="8" id="KW-1185">Reference proteome</keyword>
<feature type="transmembrane region" description="Helical" evidence="5">
    <location>
        <begin position="12"/>
        <end position="30"/>
    </location>
</feature>
<dbReference type="InterPro" id="IPR050301">
    <property type="entry name" value="NTE"/>
</dbReference>
<keyword evidence="5" id="KW-1133">Transmembrane helix</keyword>
<name>A0ABX8B2H3_9BACT</name>
<evidence type="ECO:0000256" key="3">
    <source>
        <dbReference type="ARBA" id="ARBA00023098"/>
    </source>
</evidence>
<dbReference type="InterPro" id="IPR002641">
    <property type="entry name" value="PNPLA_dom"/>
</dbReference>
<evidence type="ECO:0000313" key="7">
    <source>
        <dbReference type="EMBL" id="QUV94802.1"/>
    </source>
</evidence>
<dbReference type="Pfam" id="PF01734">
    <property type="entry name" value="Patatin"/>
    <property type="match status" value="1"/>
</dbReference>
<evidence type="ECO:0000256" key="5">
    <source>
        <dbReference type="SAM" id="Phobius"/>
    </source>
</evidence>
<feature type="short sequence motif" description="DGA/G" evidence="4">
    <location>
        <begin position="222"/>
        <end position="224"/>
    </location>
</feature>
<keyword evidence="1 4" id="KW-0378">Hydrolase</keyword>
<feature type="active site" description="Proton acceptor" evidence="4">
    <location>
        <position position="222"/>
    </location>
</feature>
<evidence type="ECO:0000259" key="6">
    <source>
        <dbReference type="PROSITE" id="PS51635"/>
    </source>
</evidence>
<comment type="caution">
    <text evidence="4">Lacks conserved residue(s) required for the propagation of feature annotation.</text>
</comment>
<keyword evidence="2 4" id="KW-0442">Lipid degradation</keyword>
<gene>
    <name evidence="7" type="ORF">J8C05_05025</name>
</gene>
<dbReference type="EMBL" id="CP072642">
    <property type="protein sequence ID" value="QUV94802.1"/>
    <property type="molecule type" value="Genomic_DNA"/>
</dbReference>
<feature type="short sequence motif" description="GXSXG" evidence="4">
    <location>
        <begin position="53"/>
        <end position="57"/>
    </location>
</feature>
<organism evidence="7 8">
    <name type="scientific">Chloracidobacterium sp. N</name>
    <dbReference type="NCBI Taxonomy" id="2821540"/>
    <lineage>
        <taxon>Bacteria</taxon>
        <taxon>Pseudomonadati</taxon>
        <taxon>Acidobacteriota</taxon>
        <taxon>Terriglobia</taxon>
        <taxon>Terriglobales</taxon>
        <taxon>Acidobacteriaceae</taxon>
        <taxon>Chloracidobacterium</taxon>
        <taxon>Chloracidobacterium aggregatum</taxon>
    </lineage>
</organism>
<keyword evidence="5" id="KW-0472">Membrane</keyword>
<dbReference type="Proteomes" id="UP000677668">
    <property type="component" value="Chromosome 1"/>
</dbReference>
<dbReference type="Gene3D" id="3.40.1090.10">
    <property type="entry name" value="Cytosolic phospholipase A2 catalytic domain"/>
    <property type="match status" value="2"/>
</dbReference>
<dbReference type="RefSeq" id="WP_211423069.1">
    <property type="nucleotide sequence ID" value="NZ_CP072642.1"/>
</dbReference>
<feature type="domain" description="PNPLA" evidence="6">
    <location>
        <begin position="16"/>
        <end position="235"/>
    </location>
</feature>
<keyword evidence="5" id="KW-0812">Transmembrane</keyword>
<sequence length="408" mass="45752">MPKSKPPTARSKTALILAGGGITGVVYEIGALHALDQYLGEGFTIADFDMIIGLSAGAFVGSFLANGITPEAMFAALRQDPTAPIAPFPKWDVFRPNFGEFFERALALPRTLALNAFKKLRKVAGGNPYVSVFDEVLPSGIFVNDRVESYLRHSLHRLGRTNDFRQLRRRLYVIATELDTGDRIVFGDEGHDHVPISKAVQASTAIPLFYRPVRIGRRDYVDGAMRKTLHADIAIAKGAKLIVCINPVVPLRNDIEREAVPLFEGKGRYLREKGFGYIAWQMLRVLLHSRIELGLERYKRLHPDVDIILIEPRMDDYRMFFHNIMDYEARVPMAKHGCDTAMAHLAEHFDEYASLFAHHGIQMVRPGRRIPLSVPAHRPAPPRAPAFRSDRDVSRLQASLDALAARLL</sequence>